<keyword evidence="2" id="KW-1185">Reference proteome</keyword>
<dbReference type="Proteomes" id="UP000624709">
    <property type="component" value="Unassembled WGS sequence"/>
</dbReference>
<gene>
    <name evidence="1" type="ORF">Apa02nite_013580</name>
</gene>
<accession>A0ABQ4B3M2</accession>
<comment type="caution">
    <text evidence="1">The sequence shown here is derived from an EMBL/GenBank/DDBJ whole genome shotgun (WGS) entry which is preliminary data.</text>
</comment>
<evidence type="ECO:0008006" key="3">
    <source>
        <dbReference type="Google" id="ProtNLM"/>
    </source>
</evidence>
<protein>
    <recommendedName>
        <fullName evidence="3">Ribosomally synthesized peptide with SipW-like signal peptide</fullName>
    </recommendedName>
</protein>
<proteinExistence type="predicted"/>
<evidence type="ECO:0000313" key="1">
    <source>
        <dbReference type="EMBL" id="GIE65250.1"/>
    </source>
</evidence>
<dbReference type="EMBL" id="BOMS01000017">
    <property type="protein sequence ID" value="GIE65250.1"/>
    <property type="molecule type" value="Genomic_DNA"/>
</dbReference>
<organism evidence="1 2">
    <name type="scientific">Actinoplanes palleronii</name>
    <dbReference type="NCBI Taxonomy" id="113570"/>
    <lineage>
        <taxon>Bacteria</taxon>
        <taxon>Bacillati</taxon>
        <taxon>Actinomycetota</taxon>
        <taxon>Actinomycetes</taxon>
        <taxon>Micromonosporales</taxon>
        <taxon>Micromonosporaceae</taxon>
        <taxon>Actinoplanes</taxon>
    </lineage>
</organism>
<dbReference type="RefSeq" id="WP_203824293.1">
    <property type="nucleotide sequence ID" value="NZ_BAAATY010000008.1"/>
</dbReference>
<evidence type="ECO:0000313" key="2">
    <source>
        <dbReference type="Proteomes" id="UP000624709"/>
    </source>
</evidence>
<name>A0ABQ4B3M2_9ACTN</name>
<reference evidence="1 2" key="1">
    <citation type="submission" date="2021-01" db="EMBL/GenBank/DDBJ databases">
        <title>Whole genome shotgun sequence of Actinoplanes palleronii NBRC 14916.</title>
        <authorList>
            <person name="Komaki H."/>
            <person name="Tamura T."/>
        </authorList>
    </citation>
    <scope>NUCLEOTIDE SEQUENCE [LARGE SCALE GENOMIC DNA]</scope>
    <source>
        <strain evidence="1 2">NBRC 14916</strain>
    </source>
</reference>
<sequence>MRKLSKRSTAVIAGVAVVVIGGGAAWAATGWSILGTGTASASGAEIKPVTASSTFTKTLFPDRVIPMDTTFTNPNEFAVKLTGAITITHATATPEDNAGTAAACAGALDDPGMFNTTFPGSPTLAAGHDTVASTQVTIGSIPQTCAGKTITIDYSVPGVSAAS</sequence>